<protein>
    <submittedName>
        <fullName evidence="1">Uncharacterized protein</fullName>
    </submittedName>
</protein>
<name>A0A6P2C8J2_9ACTN</name>
<dbReference type="AlphaFoldDB" id="A0A6P2C8J2"/>
<dbReference type="EMBL" id="RPFW01000001">
    <property type="protein sequence ID" value="TVZ06825.1"/>
    <property type="molecule type" value="Genomic_DNA"/>
</dbReference>
<evidence type="ECO:0000313" key="2">
    <source>
        <dbReference type="Proteomes" id="UP000460272"/>
    </source>
</evidence>
<evidence type="ECO:0000313" key="1">
    <source>
        <dbReference type="EMBL" id="TVZ06825.1"/>
    </source>
</evidence>
<dbReference type="Proteomes" id="UP000460272">
    <property type="component" value="Unassembled WGS sequence"/>
</dbReference>
<keyword evidence="2" id="KW-1185">Reference proteome</keyword>
<comment type="caution">
    <text evidence="1">The sequence shown here is derived from an EMBL/GenBank/DDBJ whole genome shotgun (WGS) entry which is preliminary data.</text>
</comment>
<gene>
    <name evidence="1" type="ORF">EAS64_05615</name>
</gene>
<reference evidence="1 2" key="1">
    <citation type="submission" date="2018-11" db="EMBL/GenBank/DDBJ databases">
        <title>Trebonia kvetii gen.nov., sp.nov., a novel acidophilic actinobacterium, and proposal of the new actinobacterial family Treboniaceae fam. nov.</title>
        <authorList>
            <person name="Rapoport D."/>
            <person name="Sagova-Mareckova M."/>
            <person name="Sedlacek I."/>
            <person name="Provaznik J."/>
            <person name="Kralova S."/>
            <person name="Pavlinic D."/>
            <person name="Benes V."/>
            <person name="Kopecky J."/>
        </authorList>
    </citation>
    <scope>NUCLEOTIDE SEQUENCE [LARGE SCALE GENOMIC DNA]</scope>
    <source>
        <strain evidence="1 2">15Tr583</strain>
    </source>
</reference>
<proteinExistence type="predicted"/>
<organism evidence="1 2">
    <name type="scientific">Trebonia kvetii</name>
    <dbReference type="NCBI Taxonomy" id="2480626"/>
    <lineage>
        <taxon>Bacteria</taxon>
        <taxon>Bacillati</taxon>
        <taxon>Actinomycetota</taxon>
        <taxon>Actinomycetes</taxon>
        <taxon>Streptosporangiales</taxon>
        <taxon>Treboniaceae</taxon>
        <taxon>Trebonia</taxon>
    </lineage>
</organism>
<accession>A0A6P2C8J2</accession>
<sequence length="65" mass="6859">MSRWTRAHADVPGITWSVFAGPGGTMIIVEHAEDRCSLNRADDVHEVAATPADSAGRVGRARASA</sequence>